<dbReference type="InterPro" id="IPR036374">
    <property type="entry name" value="OxRdtase_Mopterin-bd_sf"/>
</dbReference>
<evidence type="ECO:0000256" key="1">
    <source>
        <dbReference type="SAM" id="SignalP"/>
    </source>
</evidence>
<dbReference type="Gene3D" id="3.90.420.10">
    <property type="entry name" value="Oxidoreductase, molybdopterin-binding domain"/>
    <property type="match status" value="1"/>
</dbReference>
<proteinExistence type="predicted"/>
<keyword evidence="1" id="KW-0732">Signal</keyword>
<dbReference type="RefSeq" id="WP_184865373.1">
    <property type="nucleotide sequence ID" value="NZ_JACHLK010000024.1"/>
</dbReference>
<sequence length="331" mass="33406">MPMPRTSTTFAQALLALGALGLVQGCAHQGDGAARVQLVCAVQAPATESVLDLRQSGVVQQKVDYQDGSGPQARSYTGAALWPLLQACALQSAMATDAHGQRAAALGRYVLASGAEGYHAVFSVGELHPDFGAKPSIVAYAEAGAGEEGGATGPASLRITAPGDVQGSRYVAGLTRLEVRASGSVGTGSGVAAPQAVQVLGAVGNALQLDEAALLALPAVTHEVGGRRYTGVDLWSLLHTSAALEADGDSGANLQSMYLVATGADGYQALVSLAEMSPELGGRRVLIAYRIDGQPLARGLARLVVVGDGKAGRSVSGLEAIEVFAAAPAVP</sequence>
<reference evidence="2 3" key="1">
    <citation type="submission" date="2020-08" db="EMBL/GenBank/DDBJ databases">
        <title>Functional genomics of gut bacteria from endangered species of beetles.</title>
        <authorList>
            <person name="Carlos-Shanley C."/>
        </authorList>
    </citation>
    <scope>NUCLEOTIDE SEQUENCE [LARGE SCALE GENOMIC DNA]</scope>
    <source>
        <strain evidence="2 3">S00198</strain>
    </source>
</reference>
<dbReference type="AlphaFoldDB" id="A0A7X0PKZ7"/>
<dbReference type="EMBL" id="JACHLK010000024">
    <property type="protein sequence ID" value="MBB6563898.1"/>
    <property type="molecule type" value="Genomic_DNA"/>
</dbReference>
<evidence type="ECO:0000313" key="3">
    <source>
        <dbReference type="Proteomes" id="UP000575083"/>
    </source>
</evidence>
<evidence type="ECO:0000313" key="2">
    <source>
        <dbReference type="EMBL" id="MBB6563898.1"/>
    </source>
</evidence>
<gene>
    <name evidence="2" type="ORF">HNP48_006624</name>
</gene>
<evidence type="ECO:0008006" key="4">
    <source>
        <dbReference type="Google" id="ProtNLM"/>
    </source>
</evidence>
<feature type="signal peptide" evidence="1">
    <location>
        <begin position="1"/>
        <end position="29"/>
    </location>
</feature>
<name>A0A7X0PKZ7_9BURK</name>
<dbReference type="Proteomes" id="UP000575083">
    <property type="component" value="Unassembled WGS sequence"/>
</dbReference>
<accession>A0A7X0PKZ7</accession>
<keyword evidence="3" id="KW-1185">Reference proteome</keyword>
<feature type="chain" id="PRO_5031061247" description="Oxidoreductase molybdopterin binding domain-containing protein" evidence="1">
    <location>
        <begin position="30"/>
        <end position="331"/>
    </location>
</feature>
<comment type="caution">
    <text evidence="2">The sequence shown here is derived from an EMBL/GenBank/DDBJ whole genome shotgun (WGS) entry which is preliminary data.</text>
</comment>
<dbReference type="SUPFAM" id="SSF56524">
    <property type="entry name" value="Oxidoreductase molybdopterin-binding domain"/>
    <property type="match status" value="1"/>
</dbReference>
<organism evidence="2 3">
    <name type="scientific">Acidovorax soli</name>
    <dbReference type="NCBI Taxonomy" id="592050"/>
    <lineage>
        <taxon>Bacteria</taxon>
        <taxon>Pseudomonadati</taxon>
        <taxon>Pseudomonadota</taxon>
        <taxon>Betaproteobacteria</taxon>
        <taxon>Burkholderiales</taxon>
        <taxon>Comamonadaceae</taxon>
        <taxon>Acidovorax</taxon>
    </lineage>
</organism>
<protein>
    <recommendedName>
        <fullName evidence="4">Oxidoreductase molybdopterin binding domain-containing protein</fullName>
    </recommendedName>
</protein>
<dbReference type="PROSITE" id="PS51257">
    <property type="entry name" value="PROKAR_LIPOPROTEIN"/>
    <property type="match status" value="1"/>
</dbReference>